<dbReference type="RefSeq" id="WP_085215877.1">
    <property type="nucleotide sequence ID" value="NZ_FXAM01000001.1"/>
</dbReference>
<gene>
    <name evidence="1" type="ORF">SAMN02949497_4470</name>
</gene>
<evidence type="ECO:0000313" key="2">
    <source>
        <dbReference type="Proteomes" id="UP000192923"/>
    </source>
</evidence>
<dbReference type="EMBL" id="FXAM01000001">
    <property type="protein sequence ID" value="SMF97054.1"/>
    <property type="molecule type" value="Genomic_DNA"/>
</dbReference>
<dbReference type="OrthoDB" id="7843074at2"/>
<organism evidence="1 2">
    <name type="scientific">Methylomagnum ishizawai</name>
    <dbReference type="NCBI Taxonomy" id="1760988"/>
    <lineage>
        <taxon>Bacteria</taxon>
        <taxon>Pseudomonadati</taxon>
        <taxon>Pseudomonadota</taxon>
        <taxon>Gammaproteobacteria</taxon>
        <taxon>Methylococcales</taxon>
        <taxon>Methylococcaceae</taxon>
        <taxon>Methylomagnum</taxon>
    </lineage>
</organism>
<dbReference type="STRING" id="1760988.SAMN02949497_4470"/>
<sequence length="144" mass="16231">MTTHTFDDHNIRWQKLGDFEHFTYYLFDVNIPLKTVDFIVKFDPNQSIFLHRHRALTHTFVLQGEHRLYEPDGGLKEVRPVGSYTASPAGEPHREGGGAEGAVVVYSIRGEAGVLFEVLDDDFNIVGTLGLEDFAQLLAQQNSL</sequence>
<evidence type="ECO:0008006" key="3">
    <source>
        <dbReference type="Google" id="ProtNLM"/>
    </source>
</evidence>
<dbReference type="Gene3D" id="2.60.120.10">
    <property type="entry name" value="Jelly Rolls"/>
    <property type="match status" value="1"/>
</dbReference>
<keyword evidence="2" id="KW-1185">Reference proteome</keyword>
<protein>
    <recommendedName>
        <fullName evidence="3">ChrR Cupin-like domain-containing protein</fullName>
    </recommendedName>
</protein>
<evidence type="ECO:0000313" key="1">
    <source>
        <dbReference type="EMBL" id="SMF97054.1"/>
    </source>
</evidence>
<accession>A0A1Y6DA37</accession>
<dbReference type="SUPFAM" id="SSF51182">
    <property type="entry name" value="RmlC-like cupins"/>
    <property type="match status" value="1"/>
</dbReference>
<dbReference type="AlphaFoldDB" id="A0A1Y6DA37"/>
<reference evidence="1 2" key="1">
    <citation type="submission" date="2016-12" db="EMBL/GenBank/DDBJ databases">
        <authorList>
            <person name="Song W.-J."/>
            <person name="Kurnit D.M."/>
        </authorList>
    </citation>
    <scope>NUCLEOTIDE SEQUENCE [LARGE SCALE GENOMIC DNA]</scope>
    <source>
        <strain evidence="1 2">175</strain>
    </source>
</reference>
<dbReference type="Proteomes" id="UP000192923">
    <property type="component" value="Unassembled WGS sequence"/>
</dbReference>
<dbReference type="InterPro" id="IPR011051">
    <property type="entry name" value="RmlC_Cupin_sf"/>
</dbReference>
<dbReference type="InterPro" id="IPR014710">
    <property type="entry name" value="RmlC-like_jellyroll"/>
</dbReference>
<proteinExistence type="predicted"/>
<name>A0A1Y6DA37_9GAMM</name>